<protein>
    <recommendedName>
        <fullName evidence="9">Alpha-1,4 glucan phosphorylase</fullName>
        <ecNumber evidence="9">2.4.1.1</ecNumber>
    </recommendedName>
</protein>
<keyword evidence="6 8" id="KW-0663">Pyridoxal phosphate</keyword>
<evidence type="ECO:0000256" key="6">
    <source>
        <dbReference type="ARBA" id="ARBA00022898"/>
    </source>
</evidence>
<dbReference type="STRING" id="1111735.GCA_000428045_03537"/>
<dbReference type="SUPFAM" id="SSF53756">
    <property type="entry name" value="UDP-Glycosyltransferase/glycogen phosphorylase"/>
    <property type="match status" value="1"/>
</dbReference>
<accession>A0A2N6D105</accession>
<reference evidence="10 11" key="1">
    <citation type="submission" date="2017-11" db="EMBL/GenBank/DDBJ databases">
        <title>Genome-resolved metagenomics identifies genetic mobility, metabolic interactions, and unexpected diversity in perchlorate-reducing communities.</title>
        <authorList>
            <person name="Barnum T.P."/>
            <person name="Figueroa I.A."/>
            <person name="Carlstrom C.I."/>
            <person name="Lucas L.N."/>
            <person name="Engelbrektson A.L."/>
            <person name="Coates J.D."/>
        </authorList>
    </citation>
    <scope>NUCLEOTIDE SEQUENCE [LARGE SCALE GENOMIC DNA]</scope>
    <source>
        <strain evidence="10">BM301</strain>
    </source>
</reference>
<dbReference type="InterPro" id="IPR000811">
    <property type="entry name" value="Glyco_trans_35"/>
</dbReference>
<evidence type="ECO:0000256" key="7">
    <source>
        <dbReference type="ARBA" id="ARBA00023277"/>
    </source>
</evidence>
<keyword evidence="4 9" id="KW-0328">Glycosyltransferase</keyword>
<dbReference type="PANTHER" id="PTHR11468">
    <property type="entry name" value="GLYCOGEN PHOSPHORYLASE"/>
    <property type="match status" value="1"/>
</dbReference>
<keyword evidence="5 9" id="KW-0808">Transferase</keyword>
<dbReference type="GO" id="GO:0005737">
    <property type="term" value="C:cytoplasm"/>
    <property type="evidence" value="ECO:0007669"/>
    <property type="project" value="TreeGrafter"/>
</dbReference>
<dbReference type="GO" id="GO:0008184">
    <property type="term" value="F:glycogen phosphorylase activity"/>
    <property type="evidence" value="ECO:0007669"/>
    <property type="project" value="InterPro"/>
</dbReference>
<dbReference type="PANTHER" id="PTHR11468:SF3">
    <property type="entry name" value="GLYCOGEN PHOSPHORYLASE, LIVER FORM"/>
    <property type="match status" value="1"/>
</dbReference>
<dbReference type="EMBL" id="PKUN01000001">
    <property type="protein sequence ID" value="PLX63369.1"/>
    <property type="molecule type" value="Genomic_DNA"/>
</dbReference>
<evidence type="ECO:0000256" key="1">
    <source>
        <dbReference type="ARBA" id="ARBA00001275"/>
    </source>
</evidence>
<dbReference type="Gene3D" id="3.40.50.2000">
    <property type="entry name" value="Glycogen Phosphorylase B"/>
    <property type="match status" value="2"/>
</dbReference>
<keyword evidence="7 9" id="KW-0119">Carbohydrate metabolism</keyword>
<evidence type="ECO:0000256" key="8">
    <source>
        <dbReference type="PIRSR" id="PIRSR000460-1"/>
    </source>
</evidence>
<evidence type="ECO:0000256" key="9">
    <source>
        <dbReference type="RuleBase" id="RU000587"/>
    </source>
</evidence>
<proteinExistence type="inferred from homology"/>
<dbReference type="GO" id="GO:0030170">
    <property type="term" value="F:pyridoxal phosphate binding"/>
    <property type="evidence" value="ECO:0007669"/>
    <property type="project" value="InterPro"/>
</dbReference>
<comment type="caution">
    <text evidence="10">The sequence shown here is derived from an EMBL/GenBank/DDBJ whole genome shotgun (WGS) entry which is preliminary data.</text>
</comment>
<dbReference type="InterPro" id="IPR011833">
    <property type="entry name" value="Glycg_phsphrylas"/>
</dbReference>
<organism evidence="10 11">
    <name type="scientific">Sedimenticola selenatireducens</name>
    <dbReference type="NCBI Taxonomy" id="191960"/>
    <lineage>
        <taxon>Bacteria</taxon>
        <taxon>Pseudomonadati</taxon>
        <taxon>Pseudomonadota</taxon>
        <taxon>Gammaproteobacteria</taxon>
        <taxon>Chromatiales</taxon>
        <taxon>Sedimenticolaceae</taxon>
        <taxon>Sedimenticola</taxon>
    </lineage>
</organism>
<evidence type="ECO:0000313" key="11">
    <source>
        <dbReference type="Proteomes" id="UP000235015"/>
    </source>
</evidence>
<comment type="catalytic activity">
    <reaction evidence="1 9">
        <text>[(1-&gt;4)-alpha-D-glucosyl](n) + phosphate = [(1-&gt;4)-alpha-D-glucosyl](n-1) + alpha-D-glucose 1-phosphate</text>
        <dbReference type="Rhea" id="RHEA:41732"/>
        <dbReference type="Rhea" id="RHEA-COMP:9584"/>
        <dbReference type="Rhea" id="RHEA-COMP:9586"/>
        <dbReference type="ChEBI" id="CHEBI:15444"/>
        <dbReference type="ChEBI" id="CHEBI:43474"/>
        <dbReference type="ChEBI" id="CHEBI:58601"/>
        <dbReference type="EC" id="2.4.1.1"/>
    </reaction>
</comment>
<dbReference type="FunFam" id="3.40.50.2000:FF:000002">
    <property type="entry name" value="Alpha-1,4 glucan phosphorylase"/>
    <property type="match status" value="1"/>
</dbReference>
<evidence type="ECO:0000256" key="5">
    <source>
        <dbReference type="ARBA" id="ARBA00022679"/>
    </source>
</evidence>
<dbReference type="EC" id="2.4.1.1" evidence="9"/>
<dbReference type="RefSeq" id="WP_273437125.1">
    <property type="nucleotide sequence ID" value="NZ_PKUN01000001.1"/>
</dbReference>
<dbReference type="CDD" id="cd04300">
    <property type="entry name" value="GT35_Glycogen_Phosphorylase"/>
    <property type="match status" value="1"/>
</dbReference>
<dbReference type="Pfam" id="PF00343">
    <property type="entry name" value="Phosphorylase"/>
    <property type="match status" value="1"/>
</dbReference>
<dbReference type="PIRSF" id="PIRSF000460">
    <property type="entry name" value="Pprylas_GlgP"/>
    <property type="match status" value="1"/>
</dbReference>
<evidence type="ECO:0000256" key="3">
    <source>
        <dbReference type="ARBA" id="ARBA00006047"/>
    </source>
</evidence>
<dbReference type="Proteomes" id="UP000235015">
    <property type="component" value="Unassembled WGS sequence"/>
</dbReference>
<dbReference type="AlphaFoldDB" id="A0A2N6D105"/>
<evidence type="ECO:0000313" key="10">
    <source>
        <dbReference type="EMBL" id="PLX63369.1"/>
    </source>
</evidence>
<comment type="similarity">
    <text evidence="3 9">Belongs to the glycogen phosphorylase family.</text>
</comment>
<evidence type="ECO:0000256" key="4">
    <source>
        <dbReference type="ARBA" id="ARBA00022676"/>
    </source>
</evidence>
<comment type="function">
    <text evidence="9">Allosteric enzyme that catalyzes the rate-limiting step in glycogen catabolism, the phosphorolytic cleavage of glycogen to produce glucose-1-phosphate, and plays a central role in maintaining cellular and organismal glucose homeostasis.</text>
</comment>
<sequence>MYNLNKECNDELFDIETPASDSDAIASDFQRYLTQHLGRFIGCMPLYQYEALALTIRDRIMTDWRDTWRRYDEQGVRRAYYLSLEFLIGRSLGNHILNLGLDRETEEAMNRFALDLEGIMSEEVDAGLGNGGLGRLAACFMDSCACLQLPVIGYGIRYQYGMFRQEIENGFQVEEPDHWLRDGNPWELERPEFKNLIRFGGRVETVTDSQGKSRSVWVDTANVLAIPYDVPISGYRNHTITTLRLWSASATSDFNLEEFNAGSYSEAVEAKNDAEHITMVLYPNDVSENGRELRLKQQYFLASASLQDVLRMWENNQGRDYASFKSRNVFHLNDTHPTLAVAELMRLLMDEKGLAWDDAWEITSHCMAYTNHTLLPEALEKWPVALFEYLLPRLLQIIYEINARFLRMVAMKWPGDTQRQRRMSIIEEGEVRQIRMAYLAIVGSFSVNGVAALHSRLLSCGLFRDFYELWPERFNNKTNGVTPRRWVAYANPGMSALITEKIGHDWVQDYGKIAALGAYADDEGFRQRWHAVKQANKQRLADMVMHYCQVEFDTDALFDVQVKRIHEYKRQLLNMLHVIHLYDRIKRGDIEHWTNRCVLIGGKAAPGYRMAKNIIKLVNNVAEVVNNDPQVNGLLKLAFIPNYGVSKMEVICPGTDLSEQISTAGKEASGTCNMKFMMNGAVTIGTYDGANIEIMDAVGEDNFFLFGLRAEEVDREHAQYNPGLLIEQDEDLRRVMHLLRCGHFSTFESAIFEELIDSLQSPGDPWLTLADFRSYIDAQKRVSLAYQDRSCWLKMSIANTACSGHFSTDRTISEYNEGIWKLQARPRDEQSRSRTAIKET</sequence>
<comment type="cofactor">
    <cofactor evidence="2 9">
        <name>pyridoxal 5'-phosphate</name>
        <dbReference type="ChEBI" id="CHEBI:597326"/>
    </cofactor>
</comment>
<feature type="modified residue" description="N6-(pyridoxal phosphate)lysine" evidence="8">
    <location>
        <position position="675"/>
    </location>
</feature>
<dbReference type="GO" id="GO:0005980">
    <property type="term" value="P:glycogen catabolic process"/>
    <property type="evidence" value="ECO:0007669"/>
    <property type="project" value="TreeGrafter"/>
</dbReference>
<dbReference type="NCBIfam" id="TIGR02093">
    <property type="entry name" value="P_ylase"/>
    <property type="match status" value="1"/>
</dbReference>
<gene>
    <name evidence="10" type="ORF">C0630_00200</name>
</gene>
<name>A0A2N6D105_9GAMM</name>
<evidence type="ECO:0000256" key="2">
    <source>
        <dbReference type="ARBA" id="ARBA00001933"/>
    </source>
</evidence>